<sequence length="368" mass="42222">MTDLLHFWCSFLIVLVQQVHLNYSENVAEVDLSLTQMSQIMIKLDQFLSTKYKIENKMPKTEEEKIANLKELQLESIRHFFDFDNENEFMPIILYNLVESLPKLGKSAANSPNFDLNTELAQLTLEQNLLVLEGLFDFGWFNGSKLVYGQKELLKTKAGAKWRLIDWHFYEELEKKFWQVRNIIRRLLSNDMRSTLFQKWNPTQIKLFSVLHSKMNLSVLRPTNISWVLVHLRADAVFIRPEDYTKPVECLNSAHLGSFADHLMEKPCASDINGNNNNNNVLFVFLVPLQLCRFGVCRVRLRLGVSCTLSWELPVDLEEEEEGCATPESIPPGYWFPPLEMGVSLSLGVVELCGAAQRAGCCPASLSL</sequence>
<keyword evidence="2" id="KW-1185">Reference proteome</keyword>
<evidence type="ECO:0000256" key="1">
    <source>
        <dbReference type="SAM" id="SignalP"/>
    </source>
</evidence>
<accession>A0A183BPQ3</accession>
<organism evidence="2 3">
    <name type="scientific">Globodera pallida</name>
    <name type="common">Potato cyst nematode worm</name>
    <name type="synonym">Heterodera pallida</name>
    <dbReference type="NCBI Taxonomy" id="36090"/>
    <lineage>
        <taxon>Eukaryota</taxon>
        <taxon>Metazoa</taxon>
        <taxon>Ecdysozoa</taxon>
        <taxon>Nematoda</taxon>
        <taxon>Chromadorea</taxon>
        <taxon>Rhabditida</taxon>
        <taxon>Tylenchina</taxon>
        <taxon>Tylenchomorpha</taxon>
        <taxon>Tylenchoidea</taxon>
        <taxon>Heteroderidae</taxon>
        <taxon>Heteroderinae</taxon>
        <taxon>Globodera</taxon>
    </lineage>
</organism>
<protein>
    <submittedName>
        <fullName evidence="3">SH3 domain-containing protein</fullName>
    </submittedName>
</protein>
<dbReference type="AlphaFoldDB" id="A0A183BPQ3"/>
<reference evidence="2" key="1">
    <citation type="submission" date="2014-05" db="EMBL/GenBank/DDBJ databases">
        <title>The genome and life-stage specific transcriptomes of Globodera pallida elucidate key aspects of plant parasitism by a cyst nematode.</title>
        <authorList>
            <person name="Cotton J.A."/>
            <person name="Lilley C.J."/>
            <person name="Jones L.M."/>
            <person name="Kikuchi T."/>
            <person name="Reid A.J."/>
            <person name="Thorpe P."/>
            <person name="Tsai I.J."/>
            <person name="Beasley H."/>
            <person name="Blok V."/>
            <person name="Cock P.J.A."/>
            <person name="Van den Akker S.E."/>
            <person name="Holroyd N."/>
            <person name="Hunt M."/>
            <person name="Mantelin S."/>
            <person name="Naghra H."/>
            <person name="Pain A."/>
            <person name="Palomares-Rius J.E."/>
            <person name="Zarowiecki M."/>
            <person name="Berriman M."/>
            <person name="Jones J.T."/>
            <person name="Urwin P.E."/>
        </authorList>
    </citation>
    <scope>NUCLEOTIDE SEQUENCE [LARGE SCALE GENOMIC DNA]</scope>
    <source>
        <strain evidence="2">Lindley</strain>
    </source>
</reference>
<keyword evidence="1" id="KW-0732">Signal</keyword>
<proteinExistence type="predicted"/>
<name>A0A183BPQ3_GLOPA</name>
<dbReference type="Proteomes" id="UP000050741">
    <property type="component" value="Unassembled WGS sequence"/>
</dbReference>
<dbReference type="WBParaSite" id="GPLIN_000258900">
    <property type="protein sequence ID" value="GPLIN_000258900"/>
    <property type="gene ID" value="GPLIN_000258900"/>
</dbReference>
<reference evidence="3" key="2">
    <citation type="submission" date="2016-06" db="UniProtKB">
        <authorList>
            <consortium name="WormBaseParasite"/>
        </authorList>
    </citation>
    <scope>IDENTIFICATION</scope>
</reference>
<feature type="chain" id="PRO_5008146481" evidence="1">
    <location>
        <begin position="25"/>
        <end position="368"/>
    </location>
</feature>
<evidence type="ECO:0000313" key="2">
    <source>
        <dbReference type="Proteomes" id="UP000050741"/>
    </source>
</evidence>
<feature type="signal peptide" evidence="1">
    <location>
        <begin position="1"/>
        <end position="24"/>
    </location>
</feature>
<evidence type="ECO:0000313" key="3">
    <source>
        <dbReference type="WBParaSite" id="GPLIN_000258900"/>
    </source>
</evidence>